<protein>
    <recommendedName>
        <fullName evidence="2">Thioredoxin-like fold domain-containing protein</fullName>
    </recommendedName>
</protein>
<evidence type="ECO:0000313" key="1">
    <source>
        <dbReference type="EMBL" id="SFV62769.1"/>
    </source>
</evidence>
<dbReference type="AlphaFoldDB" id="A0A1W1CAI2"/>
<evidence type="ECO:0008006" key="2">
    <source>
        <dbReference type="Google" id="ProtNLM"/>
    </source>
</evidence>
<organism evidence="1">
    <name type="scientific">hydrothermal vent metagenome</name>
    <dbReference type="NCBI Taxonomy" id="652676"/>
    <lineage>
        <taxon>unclassified sequences</taxon>
        <taxon>metagenomes</taxon>
        <taxon>ecological metagenomes</taxon>
    </lineage>
</organism>
<dbReference type="EMBL" id="FPHL01000031">
    <property type="protein sequence ID" value="SFV62769.1"/>
    <property type="molecule type" value="Genomic_DNA"/>
</dbReference>
<accession>A0A1W1CAI2</accession>
<gene>
    <name evidence="1" type="ORF">MNB_SV-10-186</name>
</gene>
<sequence length="104" mass="11821">MIEACHTMNHGEVLNADKTEYPLFHAVLYGDRVSTAKFSKRLSCSVKHLPLRIEFTYEYDTFKAVEKGIVADPTLVLDGEIFLEGLVQAEAITEAFEKRLKENK</sequence>
<proteinExistence type="predicted"/>
<name>A0A1W1CAI2_9ZZZZ</name>
<reference evidence="1" key="1">
    <citation type="submission" date="2016-10" db="EMBL/GenBank/DDBJ databases">
        <authorList>
            <person name="de Groot N.N."/>
        </authorList>
    </citation>
    <scope>NUCLEOTIDE SEQUENCE</scope>
</reference>